<dbReference type="Proteomes" id="UP000215914">
    <property type="component" value="Unassembled WGS sequence"/>
</dbReference>
<dbReference type="EMBL" id="MNCJ02000322">
    <property type="protein sequence ID" value="KAF5800107.1"/>
    <property type="molecule type" value="Genomic_DNA"/>
</dbReference>
<reference evidence="2" key="2">
    <citation type="submission" date="2020-06" db="EMBL/GenBank/DDBJ databases">
        <title>Helianthus annuus Genome sequencing and assembly Release 2.</title>
        <authorList>
            <person name="Gouzy J."/>
            <person name="Langlade N."/>
            <person name="Munos S."/>
        </authorList>
    </citation>
    <scope>NUCLEOTIDE SEQUENCE</scope>
    <source>
        <tissue evidence="2">Leaves</tissue>
    </source>
</reference>
<evidence type="ECO:0000313" key="2">
    <source>
        <dbReference type="EMBL" id="KAF5800107.1"/>
    </source>
</evidence>
<organism evidence="2 3">
    <name type="scientific">Helianthus annuus</name>
    <name type="common">Common sunflower</name>
    <dbReference type="NCBI Taxonomy" id="4232"/>
    <lineage>
        <taxon>Eukaryota</taxon>
        <taxon>Viridiplantae</taxon>
        <taxon>Streptophyta</taxon>
        <taxon>Embryophyta</taxon>
        <taxon>Tracheophyta</taxon>
        <taxon>Spermatophyta</taxon>
        <taxon>Magnoliopsida</taxon>
        <taxon>eudicotyledons</taxon>
        <taxon>Gunneridae</taxon>
        <taxon>Pentapetalae</taxon>
        <taxon>asterids</taxon>
        <taxon>campanulids</taxon>
        <taxon>Asterales</taxon>
        <taxon>Asteraceae</taxon>
        <taxon>Asteroideae</taxon>
        <taxon>Heliantheae alliance</taxon>
        <taxon>Heliantheae</taxon>
        <taxon>Helianthus</taxon>
    </lineage>
</organism>
<keyword evidence="1" id="KW-0812">Transmembrane</keyword>
<gene>
    <name evidence="2" type="ORF">HanXRQr2_Chr07g0312211</name>
</gene>
<name>A0A9K3NGY6_HELAN</name>
<sequence length="124" mass="13536">MGIPRVPTKGLGVSEGLEWKISRVSMVVGVGGGGSGMRKRSFQTGLVELESSDLVARRWLGSSQKMVYGVRSPFLQLTFLRCLAEMIVSSRSRGLWGWWVVVVVAMVVVLVLVVVVLVMMNKIG</sequence>
<evidence type="ECO:0008006" key="4">
    <source>
        <dbReference type="Google" id="ProtNLM"/>
    </source>
</evidence>
<dbReference type="AlphaFoldDB" id="A0A9K3NGY6"/>
<protein>
    <recommendedName>
        <fullName evidence="4">Transmembrane protein</fullName>
    </recommendedName>
</protein>
<evidence type="ECO:0000256" key="1">
    <source>
        <dbReference type="SAM" id="Phobius"/>
    </source>
</evidence>
<keyword evidence="1" id="KW-0472">Membrane</keyword>
<proteinExistence type="predicted"/>
<reference evidence="2" key="1">
    <citation type="journal article" date="2017" name="Nature">
        <title>The sunflower genome provides insights into oil metabolism, flowering and Asterid evolution.</title>
        <authorList>
            <person name="Badouin H."/>
            <person name="Gouzy J."/>
            <person name="Grassa C.J."/>
            <person name="Murat F."/>
            <person name="Staton S.E."/>
            <person name="Cottret L."/>
            <person name="Lelandais-Briere C."/>
            <person name="Owens G.L."/>
            <person name="Carrere S."/>
            <person name="Mayjonade B."/>
            <person name="Legrand L."/>
            <person name="Gill N."/>
            <person name="Kane N.C."/>
            <person name="Bowers J.E."/>
            <person name="Hubner S."/>
            <person name="Bellec A."/>
            <person name="Berard A."/>
            <person name="Berges H."/>
            <person name="Blanchet N."/>
            <person name="Boniface M.C."/>
            <person name="Brunel D."/>
            <person name="Catrice O."/>
            <person name="Chaidir N."/>
            <person name="Claudel C."/>
            <person name="Donnadieu C."/>
            <person name="Faraut T."/>
            <person name="Fievet G."/>
            <person name="Helmstetter N."/>
            <person name="King M."/>
            <person name="Knapp S.J."/>
            <person name="Lai Z."/>
            <person name="Le Paslier M.C."/>
            <person name="Lippi Y."/>
            <person name="Lorenzon L."/>
            <person name="Mandel J.R."/>
            <person name="Marage G."/>
            <person name="Marchand G."/>
            <person name="Marquand E."/>
            <person name="Bret-Mestries E."/>
            <person name="Morien E."/>
            <person name="Nambeesan S."/>
            <person name="Nguyen T."/>
            <person name="Pegot-Espagnet P."/>
            <person name="Pouilly N."/>
            <person name="Raftis F."/>
            <person name="Sallet E."/>
            <person name="Schiex T."/>
            <person name="Thomas J."/>
            <person name="Vandecasteele C."/>
            <person name="Vares D."/>
            <person name="Vear F."/>
            <person name="Vautrin S."/>
            <person name="Crespi M."/>
            <person name="Mangin B."/>
            <person name="Burke J.M."/>
            <person name="Salse J."/>
            <person name="Munos S."/>
            <person name="Vincourt P."/>
            <person name="Rieseberg L.H."/>
            <person name="Langlade N.B."/>
        </authorList>
    </citation>
    <scope>NUCLEOTIDE SEQUENCE</scope>
    <source>
        <tissue evidence="2">Leaves</tissue>
    </source>
</reference>
<keyword evidence="1" id="KW-1133">Transmembrane helix</keyword>
<comment type="caution">
    <text evidence="2">The sequence shown here is derived from an EMBL/GenBank/DDBJ whole genome shotgun (WGS) entry which is preliminary data.</text>
</comment>
<dbReference type="Gramene" id="mRNA:HanXRQr2_Chr07g0312211">
    <property type="protein sequence ID" value="CDS:HanXRQr2_Chr07g0312211.1"/>
    <property type="gene ID" value="HanXRQr2_Chr07g0312211"/>
</dbReference>
<feature type="transmembrane region" description="Helical" evidence="1">
    <location>
        <begin position="96"/>
        <end position="120"/>
    </location>
</feature>
<evidence type="ECO:0000313" key="3">
    <source>
        <dbReference type="Proteomes" id="UP000215914"/>
    </source>
</evidence>
<accession>A0A9K3NGY6</accession>
<keyword evidence="3" id="KW-1185">Reference proteome</keyword>